<gene>
    <name evidence="1" type="ORF">F1735_30800</name>
</gene>
<dbReference type="EMBL" id="WHJF01000151">
    <property type="protein sequence ID" value="NHZ66631.1"/>
    <property type="molecule type" value="Genomic_DNA"/>
</dbReference>
<evidence type="ECO:0000313" key="1">
    <source>
        <dbReference type="EMBL" id="NHZ66631.1"/>
    </source>
</evidence>
<accession>A0ABX0MV50</accession>
<sequence>MNAMELISKFNPSHNLEMQKLYTTIQAKVGVSKIDNEAALHREHVKAGYEIDRQKVREDGAMDRERFKGNREDERLEKTISAQFEMEEMRGKGALDVERLRGENNVSVTNLHHSNNLALSREEQKNVITRMELELRNQIQKSGFDSGVLAVHKLIDEDNKRRASLTTQMELRSSLRAKIQEKIVDAVIDVRVSRMKHDLEVKRMEKQSELGQADTYFNMVTGYVLALLNKGKEQEAKDEIDRLVRQWEAV</sequence>
<reference evidence="1 2" key="1">
    <citation type="submission" date="2019-10" db="EMBL/GenBank/DDBJ databases">
        <title>Taxonomy of Antarctic Massilia spp.: description of Massilia rubra sp. nov., Massilia aquatica sp. nov., Massilia mucilaginosa sp. nov., Massilia frigida sp. nov. isolated from streams, lakes and regoliths.</title>
        <authorList>
            <person name="Holochova P."/>
            <person name="Sedlacek I."/>
            <person name="Kralova S."/>
            <person name="Maslanova I."/>
            <person name="Busse H.-J."/>
            <person name="Stankova E."/>
            <person name="Vrbovska V."/>
            <person name="Kovarovic V."/>
            <person name="Bartak M."/>
            <person name="Svec P."/>
            <person name="Pantucek R."/>
        </authorList>
    </citation>
    <scope>NUCLEOTIDE SEQUENCE [LARGE SCALE GENOMIC DNA]</scope>
    <source>
        <strain evidence="1 2">CCM 8694</strain>
    </source>
</reference>
<dbReference type="Proteomes" id="UP000610594">
    <property type="component" value="Unassembled WGS sequence"/>
</dbReference>
<protein>
    <submittedName>
        <fullName evidence="1">Uncharacterized protein</fullName>
    </submittedName>
</protein>
<keyword evidence="2" id="KW-1185">Reference proteome</keyword>
<organism evidence="1 2">
    <name type="scientific">Massilia genomosp. 1</name>
    <dbReference type="NCBI Taxonomy" id="2609280"/>
    <lineage>
        <taxon>Bacteria</taxon>
        <taxon>Pseudomonadati</taxon>
        <taxon>Pseudomonadota</taxon>
        <taxon>Betaproteobacteria</taxon>
        <taxon>Burkholderiales</taxon>
        <taxon>Oxalobacteraceae</taxon>
        <taxon>Telluria group</taxon>
        <taxon>Massilia</taxon>
    </lineage>
</organism>
<evidence type="ECO:0000313" key="2">
    <source>
        <dbReference type="Proteomes" id="UP000610594"/>
    </source>
</evidence>
<name>A0ABX0MV50_9BURK</name>
<comment type="caution">
    <text evidence="1">The sequence shown here is derived from an EMBL/GenBank/DDBJ whole genome shotgun (WGS) entry which is preliminary data.</text>
</comment>
<dbReference type="RefSeq" id="WP_167240503.1">
    <property type="nucleotide sequence ID" value="NZ_WHJF01000151.1"/>
</dbReference>
<proteinExistence type="predicted"/>